<dbReference type="EMBL" id="UZAM01007982">
    <property type="protein sequence ID" value="VDP02545.1"/>
    <property type="molecule type" value="Genomic_DNA"/>
</dbReference>
<dbReference type="InterPro" id="IPR019424">
    <property type="entry name" value="7TM_GPCR_Srsx"/>
</dbReference>
<organism evidence="4">
    <name type="scientific">Soboliphyme baturini</name>
    <dbReference type="NCBI Taxonomy" id="241478"/>
    <lineage>
        <taxon>Eukaryota</taxon>
        <taxon>Metazoa</taxon>
        <taxon>Ecdysozoa</taxon>
        <taxon>Nematoda</taxon>
        <taxon>Enoplea</taxon>
        <taxon>Dorylaimia</taxon>
        <taxon>Dioctophymatida</taxon>
        <taxon>Dioctophymatoidea</taxon>
        <taxon>Soboliphymatidae</taxon>
        <taxon>Soboliphyme</taxon>
    </lineage>
</organism>
<feature type="transmembrane region" description="Helical" evidence="1">
    <location>
        <begin position="90"/>
        <end position="107"/>
    </location>
</feature>
<keyword evidence="1" id="KW-1133">Transmembrane helix</keyword>
<feature type="transmembrane region" description="Helical" evidence="1">
    <location>
        <begin position="222"/>
        <end position="239"/>
    </location>
</feature>
<feature type="transmembrane region" description="Helical" evidence="1">
    <location>
        <begin position="264"/>
        <end position="286"/>
    </location>
</feature>
<keyword evidence="1" id="KW-0812">Transmembrane</keyword>
<dbReference type="Pfam" id="PF10320">
    <property type="entry name" value="7TM_GPCR_Srsx"/>
    <property type="match status" value="1"/>
</dbReference>
<gene>
    <name evidence="2" type="ORF">SBAD_LOCUS3843</name>
</gene>
<name>A0A183IJP7_9BILA</name>
<dbReference type="SUPFAM" id="SSF81321">
    <property type="entry name" value="Family A G protein-coupled receptor-like"/>
    <property type="match status" value="1"/>
</dbReference>
<evidence type="ECO:0000313" key="3">
    <source>
        <dbReference type="Proteomes" id="UP000270296"/>
    </source>
</evidence>
<evidence type="ECO:0000313" key="4">
    <source>
        <dbReference type="WBParaSite" id="SBAD_0000401401-mRNA-1"/>
    </source>
</evidence>
<proteinExistence type="predicted"/>
<accession>A0A183IJP7</accession>
<protein>
    <submittedName>
        <fullName evidence="4">G_PROTEIN_RECEP_F1_2 domain-containing protein</fullName>
    </submittedName>
</protein>
<reference evidence="4" key="1">
    <citation type="submission" date="2016-06" db="UniProtKB">
        <authorList>
            <consortium name="WormBaseParasite"/>
        </authorList>
    </citation>
    <scope>IDENTIFICATION</scope>
</reference>
<keyword evidence="3" id="KW-1185">Reference proteome</keyword>
<sequence>MFEGTRIRKCLFFNHVQIVCRFRFRNYAWRGCNDTGILLTAKLINADLRSSFRTWITISIIVSFVTVMVSALLIAAIAFGKKWRSPSLRIILVMCSGHLLLAAAVFYRNTSEGIRIALGRSSAMTGLRCFRELVPFYVGQNFVLFLNILVPVDRLVFLRFPRWYASLSMNVVRTAMTTSAFLYVVALLIVEYSLTTWCLVFTCAQELTTSSTFVFFKQVDRYVKISIASLVSIVLLVAVKTRRERRGTENFDERQEHHVDDQTMVAVAMSVLCHNVLLVLSQLLYYMASLYYGDNEPIAVGFTNSAVIVNFVGIANFLIFAWQVRSFQRDVIAFLIRLLSLCHMVDRMTVLQTTSSMPPVVNRSS</sequence>
<dbReference type="Proteomes" id="UP000270296">
    <property type="component" value="Unassembled WGS sequence"/>
</dbReference>
<feature type="transmembrane region" description="Helical" evidence="1">
    <location>
        <begin position="298"/>
        <end position="322"/>
    </location>
</feature>
<feature type="transmembrane region" description="Helical" evidence="1">
    <location>
        <begin position="55"/>
        <end position="78"/>
    </location>
</feature>
<evidence type="ECO:0000313" key="2">
    <source>
        <dbReference type="EMBL" id="VDP02545.1"/>
    </source>
</evidence>
<keyword evidence="1" id="KW-0472">Membrane</keyword>
<feature type="transmembrane region" description="Helical" evidence="1">
    <location>
        <begin position="180"/>
        <end position="202"/>
    </location>
</feature>
<dbReference type="WBParaSite" id="SBAD_0000401401-mRNA-1">
    <property type="protein sequence ID" value="SBAD_0000401401-mRNA-1"/>
    <property type="gene ID" value="SBAD_0000401401"/>
</dbReference>
<reference evidence="2 3" key="2">
    <citation type="submission" date="2018-11" db="EMBL/GenBank/DDBJ databases">
        <authorList>
            <consortium name="Pathogen Informatics"/>
        </authorList>
    </citation>
    <scope>NUCLEOTIDE SEQUENCE [LARGE SCALE GENOMIC DNA]</scope>
</reference>
<evidence type="ECO:0000256" key="1">
    <source>
        <dbReference type="SAM" id="Phobius"/>
    </source>
</evidence>
<dbReference type="AlphaFoldDB" id="A0A183IJP7"/>
<dbReference type="Gene3D" id="1.20.1070.10">
    <property type="entry name" value="Rhodopsin 7-helix transmembrane proteins"/>
    <property type="match status" value="1"/>
</dbReference>